<dbReference type="RefSeq" id="WP_151423803.1">
    <property type="nucleotide sequence ID" value="NZ_WBJX01000003.1"/>
</dbReference>
<dbReference type="GO" id="GO:0016020">
    <property type="term" value="C:membrane"/>
    <property type="evidence" value="ECO:0007669"/>
    <property type="project" value="InterPro"/>
</dbReference>
<protein>
    <recommendedName>
        <fullName evidence="2">PTS EIIA type-4 domain-containing protein</fullName>
    </recommendedName>
</protein>
<dbReference type="OrthoDB" id="6623712at2"/>
<keyword evidence="1" id="KW-0808">Transferase</keyword>
<organism evidence="3 4">
    <name type="scientific">Pseudoclavibacter terrae</name>
    <dbReference type="NCBI Taxonomy" id="1530195"/>
    <lineage>
        <taxon>Bacteria</taxon>
        <taxon>Bacillati</taxon>
        <taxon>Actinomycetota</taxon>
        <taxon>Actinomycetes</taxon>
        <taxon>Micrococcales</taxon>
        <taxon>Microbacteriaceae</taxon>
        <taxon>Pseudoclavibacter</taxon>
    </lineage>
</organism>
<dbReference type="PANTHER" id="PTHR33799:SF1">
    <property type="entry name" value="PTS SYSTEM MANNOSE-SPECIFIC EIIAB COMPONENT-RELATED"/>
    <property type="match status" value="1"/>
</dbReference>
<dbReference type="AlphaFoldDB" id="A0A7J5B122"/>
<dbReference type="PROSITE" id="PS51096">
    <property type="entry name" value="PTS_EIIA_TYPE_4"/>
    <property type="match status" value="1"/>
</dbReference>
<dbReference type="InterPro" id="IPR051471">
    <property type="entry name" value="Bacterial_PTS_sugar_comp"/>
</dbReference>
<dbReference type="Proteomes" id="UP000490386">
    <property type="component" value="Unassembled WGS sequence"/>
</dbReference>
<evidence type="ECO:0000259" key="2">
    <source>
        <dbReference type="PROSITE" id="PS51096"/>
    </source>
</evidence>
<dbReference type="InterPro" id="IPR036662">
    <property type="entry name" value="PTS_EIIA_man-typ_sf"/>
</dbReference>
<dbReference type="Pfam" id="PF03610">
    <property type="entry name" value="EIIA-man"/>
    <property type="match status" value="1"/>
</dbReference>
<evidence type="ECO:0000313" key="4">
    <source>
        <dbReference type="Proteomes" id="UP000490386"/>
    </source>
</evidence>
<dbReference type="SUPFAM" id="SSF53062">
    <property type="entry name" value="PTS system fructose IIA component-like"/>
    <property type="match status" value="1"/>
</dbReference>
<name>A0A7J5B122_9MICO</name>
<dbReference type="EMBL" id="WBJX01000003">
    <property type="protein sequence ID" value="KAB1637607.1"/>
    <property type="molecule type" value="Genomic_DNA"/>
</dbReference>
<accession>A0A7J5B122</accession>
<sequence length="138" mass="14699">MTRQLVALAGHGDIAAGMRSAASLILGERDDLRAFPPYSGDVDAVRRHVEALLSEVGSTGTLILVSDLVGGSVSNTLLEYQQDPRVHQITGMTLALVLELLTTQPITASASIDPALIDRIRATVSVLPLPHTDQEDDF</sequence>
<proteinExistence type="predicted"/>
<evidence type="ECO:0000256" key="1">
    <source>
        <dbReference type="ARBA" id="ARBA00022679"/>
    </source>
</evidence>
<feature type="domain" description="PTS EIIA type-4" evidence="2">
    <location>
        <begin position="3"/>
        <end position="127"/>
    </location>
</feature>
<gene>
    <name evidence="3" type="ORF">F8O03_10325</name>
</gene>
<dbReference type="GO" id="GO:0009401">
    <property type="term" value="P:phosphoenolpyruvate-dependent sugar phosphotransferase system"/>
    <property type="evidence" value="ECO:0007669"/>
    <property type="project" value="InterPro"/>
</dbReference>
<reference evidence="3 4" key="1">
    <citation type="submission" date="2019-09" db="EMBL/GenBank/DDBJ databases">
        <title>Phylogeny of genus Pseudoclavibacter and closely related genus.</title>
        <authorList>
            <person name="Li Y."/>
        </authorList>
    </citation>
    <scope>NUCLEOTIDE SEQUENCE [LARGE SCALE GENOMIC DNA]</scope>
    <source>
        <strain evidence="3 4">THG-MD12</strain>
    </source>
</reference>
<dbReference type="PANTHER" id="PTHR33799">
    <property type="entry name" value="PTS PERMEASE-RELATED-RELATED"/>
    <property type="match status" value="1"/>
</dbReference>
<dbReference type="Gene3D" id="3.40.50.510">
    <property type="entry name" value="Phosphotransferase system, mannose-type IIA component"/>
    <property type="match status" value="1"/>
</dbReference>
<dbReference type="GO" id="GO:0016740">
    <property type="term" value="F:transferase activity"/>
    <property type="evidence" value="ECO:0007669"/>
    <property type="project" value="UniProtKB-KW"/>
</dbReference>
<keyword evidence="4" id="KW-1185">Reference proteome</keyword>
<comment type="caution">
    <text evidence="3">The sequence shown here is derived from an EMBL/GenBank/DDBJ whole genome shotgun (WGS) entry which is preliminary data.</text>
</comment>
<evidence type="ECO:0000313" key="3">
    <source>
        <dbReference type="EMBL" id="KAB1637607.1"/>
    </source>
</evidence>
<dbReference type="InterPro" id="IPR004701">
    <property type="entry name" value="PTS_EIIA_man-typ"/>
</dbReference>